<reference evidence="2" key="1">
    <citation type="submission" date="2023-10" db="EMBL/GenBank/DDBJ databases">
        <title>Genome assembly of Pristionchus species.</title>
        <authorList>
            <person name="Yoshida K."/>
            <person name="Sommer R.J."/>
        </authorList>
    </citation>
    <scope>NUCLEOTIDE SEQUENCE</scope>
    <source>
        <strain evidence="2">RS5133</strain>
    </source>
</reference>
<sequence>SIPASVDPFKLRIEISGLTAETIALIDNIRYEGQICELINDEVHITRDESSTDFAALTNVDNEVDRPKKKRKQANSKQGIKGISIK</sequence>
<feature type="region of interest" description="Disordered" evidence="1">
    <location>
        <begin position="60"/>
        <end position="86"/>
    </location>
</feature>
<feature type="non-terminal residue" evidence="2">
    <location>
        <position position="86"/>
    </location>
</feature>
<dbReference type="Proteomes" id="UP001432322">
    <property type="component" value="Unassembled WGS sequence"/>
</dbReference>
<feature type="non-terminal residue" evidence="2">
    <location>
        <position position="1"/>
    </location>
</feature>
<name>A0AAV5US98_9BILA</name>
<evidence type="ECO:0000256" key="1">
    <source>
        <dbReference type="SAM" id="MobiDB-lite"/>
    </source>
</evidence>
<evidence type="ECO:0000313" key="3">
    <source>
        <dbReference type="Proteomes" id="UP001432322"/>
    </source>
</evidence>
<proteinExistence type="predicted"/>
<dbReference type="AlphaFoldDB" id="A0AAV5US98"/>
<accession>A0AAV5US98</accession>
<comment type="caution">
    <text evidence="2">The sequence shown here is derived from an EMBL/GenBank/DDBJ whole genome shotgun (WGS) entry which is preliminary data.</text>
</comment>
<protein>
    <submittedName>
        <fullName evidence="2">Uncharacterized protein</fullName>
    </submittedName>
</protein>
<gene>
    <name evidence="2" type="ORF">PFISCL1PPCAC_461</name>
</gene>
<dbReference type="EMBL" id="BTSY01000001">
    <property type="protein sequence ID" value="GMT09164.1"/>
    <property type="molecule type" value="Genomic_DNA"/>
</dbReference>
<evidence type="ECO:0000313" key="2">
    <source>
        <dbReference type="EMBL" id="GMT09164.1"/>
    </source>
</evidence>
<keyword evidence="3" id="KW-1185">Reference proteome</keyword>
<organism evidence="2 3">
    <name type="scientific">Pristionchus fissidentatus</name>
    <dbReference type="NCBI Taxonomy" id="1538716"/>
    <lineage>
        <taxon>Eukaryota</taxon>
        <taxon>Metazoa</taxon>
        <taxon>Ecdysozoa</taxon>
        <taxon>Nematoda</taxon>
        <taxon>Chromadorea</taxon>
        <taxon>Rhabditida</taxon>
        <taxon>Rhabditina</taxon>
        <taxon>Diplogasteromorpha</taxon>
        <taxon>Diplogasteroidea</taxon>
        <taxon>Neodiplogasteridae</taxon>
        <taxon>Pristionchus</taxon>
    </lineage>
</organism>